<evidence type="ECO:0000256" key="1">
    <source>
        <dbReference type="SAM" id="MobiDB-lite"/>
    </source>
</evidence>
<dbReference type="PANTHER" id="PTHR11439:SF483">
    <property type="entry name" value="PEPTIDE SYNTHASE GLIP-LIKE, PUTATIVE (AFU_ORTHOLOGUE AFUA_3G12920)-RELATED"/>
    <property type="match status" value="1"/>
</dbReference>
<organism evidence="2 3">
    <name type="scientific">Tanacetum coccineum</name>
    <dbReference type="NCBI Taxonomy" id="301880"/>
    <lineage>
        <taxon>Eukaryota</taxon>
        <taxon>Viridiplantae</taxon>
        <taxon>Streptophyta</taxon>
        <taxon>Embryophyta</taxon>
        <taxon>Tracheophyta</taxon>
        <taxon>Spermatophyta</taxon>
        <taxon>Magnoliopsida</taxon>
        <taxon>eudicotyledons</taxon>
        <taxon>Gunneridae</taxon>
        <taxon>Pentapetalae</taxon>
        <taxon>asterids</taxon>
        <taxon>campanulids</taxon>
        <taxon>Asterales</taxon>
        <taxon>Asteraceae</taxon>
        <taxon>Asteroideae</taxon>
        <taxon>Anthemideae</taxon>
        <taxon>Anthemidinae</taxon>
        <taxon>Tanacetum</taxon>
    </lineage>
</organism>
<feature type="region of interest" description="Disordered" evidence="1">
    <location>
        <begin position="78"/>
        <end position="102"/>
    </location>
</feature>
<reference evidence="2" key="2">
    <citation type="submission" date="2022-01" db="EMBL/GenBank/DDBJ databases">
        <authorList>
            <person name="Yamashiro T."/>
            <person name="Shiraishi A."/>
            <person name="Satake H."/>
            <person name="Nakayama K."/>
        </authorList>
    </citation>
    <scope>NUCLEOTIDE SEQUENCE</scope>
</reference>
<proteinExistence type="predicted"/>
<name>A0ABQ5F4S1_9ASTR</name>
<feature type="compositionally biased region" description="Polar residues" evidence="1">
    <location>
        <begin position="78"/>
        <end position="100"/>
    </location>
</feature>
<protein>
    <submittedName>
        <fullName evidence="2">Uncharacterized protein</fullName>
    </submittedName>
</protein>
<sequence>MGLWYPNDSGFELIAYSDANHAGCKDDCKSTSGGVQFLGRKLVSWSSKKQDCTEMSTIEAEYVSLSACCAQSTADWYTQGTHRTPSAPRSPNPATETAESSVPKRSIVIRFRLSSRQSARLTPPVLVPLAEKANEMIFQDMIQSPRSDKESPEVEIVQEKEEETTKDTEVEPDKDTPMRRRISPIPSPTRSPRNLSTLVSSDAEKLQELTVTYLIHHQGSSEPKERFTCHGHKVIYLFVNLLMFTPDGNATLRGERESYTQQVKKEDFIRKFEIMFLCILRYPQTACTSFDVTHKRSGRSHDDANPEEEIVMKKVETSSSECGIWYLESRVWDKLMWRIPTSLYFRDSMTIDEAKLKKMADEMLRQRCTSGDEHQYHIDQMKNFLQTRTWNDIYSSNSKKEKRVMRHSEIHKFCDATMRRMLKGLKSYYNDVKYGYVQKELTNDEVEFLKLFEEEIEVRLNYRDQMRRWEMYVICEGPLGPRWIRLE</sequence>
<dbReference type="Proteomes" id="UP001151760">
    <property type="component" value="Unassembled WGS sequence"/>
</dbReference>
<reference evidence="2" key="1">
    <citation type="journal article" date="2022" name="Int. J. Mol. Sci.">
        <title>Draft Genome of Tanacetum Coccineum: Genomic Comparison of Closely Related Tanacetum-Family Plants.</title>
        <authorList>
            <person name="Yamashiro T."/>
            <person name="Shiraishi A."/>
            <person name="Nakayama K."/>
            <person name="Satake H."/>
        </authorList>
    </citation>
    <scope>NUCLEOTIDE SEQUENCE</scope>
</reference>
<feature type="region of interest" description="Disordered" evidence="1">
    <location>
        <begin position="143"/>
        <end position="196"/>
    </location>
</feature>
<dbReference type="EMBL" id="BQNB010017009">
    <property type="protein sequence ID" value="GJT58333.1"/>
    <property type="molecule type" value="Genomic_DNA"/>
</dbReference>
<evidence type="ECO:0000313" key="3">
    <source>
        <dbReference type="Proteomes" id="UP001151760"/>
    </source>
</evidence>
<feature type="compositionally biased region" description="Basic and acidic residues" evidence="1">
    <location>
        <begin position="146"/>
        <end position="178"/>
    </location>
</feature>
<dbReference type="CDD" id="cd09272">
    <property type="entry name" value="RNase_HI_RT_Ty1"/>
    <property type="match status" value="1"/>
</dbReference>
<accession>A0ABQ5F4S1</accession>
<dbReference type="PANTHER" id="PTHR11439">
    <property type="entry name" value="GAG-POL-RELATED RETROTRANSPOSON"/>
    <property type="match status" value="1"/>
</dbReference>
<evidence type="ECO:0000313" key="2">
    <source>
        <dbReference type="EMBL" id="GJT58333.1"/>
    </source>
</evidence>
<comment type="caution">
    <text evidence="2">The sequence shown here is derived from an EMBL/GenBank/DDBJ whole genome shotgun (WGS) entry which is preliminary data.</text>
</comment>
<gene>
    <name evidence="2" type="ORF">Tco_0993387</name>
</gene>
<keyword evidence="3" id="KW-1185">Reference proteome</keyword>